<evidence type="ECO:0000256" key="11">
    <source>
        <dbReference type="ARBA" id="ARBA00022801"/>
    </source>
</evidence>
<evidence type="ECO:0000313" key="23">
    <source>
        <dbReference type="EMBL" id="NMO95963.1"/>
    </source>
</evidence>
<evidence type="ECO:0000256" key="20">
    <source>
        <dbReference type="PROSITE-ProRule" id="PRU00391"/>
    </source>
</evidence>
<keyword evidence="10 20" id="KW-0863">Zinc-finger</keyword>
<dbReference type="PANTHER" id="PTHR22993">
    <property type="entry name" value="FORMAMIDOPYRIMIDINE-DNA GLYCOSYLASE"/>
    <property type="match status" value="1"/>
</dbReference>
<dbReference type="SUPFAM" id="SSF81624">
    <property type="entry name" value="N-terminal domain of MutM-like DNA repair proteins"/>
    <property type="match status" value="1"/>
</dbReference>
<dbReference type="InterPro" id="IPR010979">
    <property type="entry name" value="Ribosomal_uS13-like_H2TH"/>
</dbReference>
<protein>
    <recommendedName>
        <fullName evidence="7">Formamidopyrimidine-DNA glycosylase</fullName>
        <ecNumber evidence="5">3.2.2.23</ecNumber>
        <ecNumber evidence="6">4.2.99.18</ecNumber>
    </recommendedName>
    <alternativeName>
        <fullName evidence="18">DNA-(apurinic or apyrimidinic site) lyase MutM</fullName>
    </alternativeName>
</protein>
<dbReference type="Gene3D" id="3.20.190.10">
    <property type="entry name" value="MutM-like, N-terminal"/>
    <property type="match status" value="1"/>
</dbReference>
<dbReference type="EC" id="4.2.99.18" evidence="6"/>
<evidence type="ECO:0000256" key="17">
    <source>
        <dbReference type="ARBA" id="ARBA00023295"/>
    </source>
</evidence>
<evidence type="ECO:0000256" key="12">
    <source>
        <dbReference type="ARBA" id="ARBA00022833"/>
    </source>
</evidence>
<dbReference type="PANTHER" id="PTHR22993:SF9">
    <property type="entry name" value="FORMAMIDOPYRIMIDINE-DNA GLYCOSYLASE"/>
    <property type="match status" value="1"/>
</dbReference>
<keyword evidence="15" id="KW-0456">Lyase</keyword>
<dbReference type="SMART" id="SM00898">
    <property type="entry name" value="Fapy_DNA_glyco"/>
    <property type="match status" value="1"/>
</dbReference>
<dbReference type="SMART" id="SM01232">
    <property type="entry name" value="H2TH"/>
    <property type="match status" value="1"/>
</dbReference>
<dbReference type="GO" id="GO:0003684">
    <property type="term" value="F:damaged DNA binding"/>
    <property type="evidence" value="ECO:0007669"/>
    <property type="project" value="InterPro"/>
</dbReference>
<dbReference type="NCBIfam" id="TIGR00577">
    <property type="entry name" value="fpg"/>
    <property type="match status" value="1"/>
</dbReference>
<keyword evidence="17 23" id="KW-0326">Glycosidase</keyword>
<evidence type="ECO:0000256" key="13">
    <source>
        <dbReference type="ARBA" id="ARBA00023125"/>
    </source>
</evidence>
<dbReference type="InterPro" id="IPR020629">
    <property type="entry name" value="FPG_Glyclase"/>
</dbReference>
<keyword evidence="14" id="KW-0234">DNA repair</keyword>
<dbReference type="Gene3D" id="1.10.8.50">
    <property type="match status" value="1"/>
</dbReference>
<dbReference type="FunFam" id="1.10.8.50:FF:000003">
    <property type="entry name" value="Formamidopyrimidine-DNA glycosylase"/>
    <property type="match status" value="1"/>
</dbReference>
<accession>A0A848M7V7</accession>
<dbReference type="PROSITE" id="PS51066">
    <property type="entry name" value="ZF_FPG_2"/>
    <property type="match status" value="1"/>
</dbReference>
<dbReference type="InterPro" id="IPR012319">
    <property type="entry name" value="FPG_cat"/>
</dbReference>
<keyword evidence="8" id="KW-0479">Metal-binding</keyword>
<dbReference type="GO" id="GO:0140078">
    <property type="term" value="F:class I DNA-(apurinic or apyrimidinic site) endonuclease activity"/>
    <property type="evidence" value="ECO:0007669"/>
    <property type="project" value="UniProtKB-EC"/>
</dbReference>
<dbReference type="Pfam" id="PF01149">
    <property type="entry name" value="Fapy_DNA_glyco"/>
    <property type="match status" value="1"/>
</dbReference>
<evidence type="ECO:0000313" key="24">
    <source>
        <dbReference type="Proteomes" id="UP000565468"/>
    </source>
</evidence>
<feature type="domain" description="Formamidopyrimidine-DNA glycosylase catalytic" evidence="22">
    <location>
        <begin position="2"/>
        <end position="136"/>
    </location>
</feature>
<evidence type="ECO:0000259" key="21">
    <source>
        <dbReference type="PROSITE" id="PS51066"/>
    </source>
</evidence>
<keyword evidence="13" id="KW-0238">DNA-binding</keyword>
<comment type="similarity">
    <text evidence="3">Belongs to the FPG family.</text>
</comment>
<dbReference type="Pfam" id="PF06831">
    <property type="entry name" value="H2TH"/>
    <property type="match status" value="1"/>
</dbReference>
<feature type="domain" description="FPG-type" evidence="21">
    <location>
        <begin position="236"/>
        <end position="270"/>
    </location>
</feature>
<dbReference type="SUPFAM" id="SSF46946">
    <property type="entry name" value="S13-like H2TH domain"/>
    <property type="match status" value="1"/>
</dbReference>
<keyword evidence="9" id="KW-0227">DNA damage</keyword>
<comment type="caution">
    <text evidence="23">The sequence shown here is derived from an EMBL/GenBank/DDBJ whole genome shotgun (WGS) entry which is preliminary data.</text>
</comment>
<evidence type="ECO:0000256" key="2">
    <source>
        <dbReference type="ARBA" id="ARBA00001947"/>
    </source>
</evidence>
<organism evidence="23 24">
    <name type="scientific">Paenibacillus lemnae</name>
    <dbReference type="NCBI Taxonomy" id="1330551"/>
    <lineage>
        <taxon>Bacteria</taxon>
        <taxon>Bacillati</taxon>
        <taxon>Bacillota</taxon>
        <taxon>Bacilli</taxon>
        <taxon>Bacillales</taxon>
        <taxon>Paenibacillaceae</taxon>
        <taxon>Paenibacillus</taxon>
    </lineage>
</organism>
<dbReference type="RefSeq" id="WP_169504738.1">
    <property type="nucleotide sequence ID" value="NZ_JABBPN010000006.1"/>
</dbReference>
<evidence type="ECO:0000256" key="9">
    <source>
        <dbReference type="ARBA" id="ARBA00022763"/>
    </source>
</evidence>
<dbReference type="PROSITE" id="PS51068">
    <property type="entry name" value="FPG_CAT"/>
    <property type="match status" value="1"/>
</dbReference>
<keyword evidence="12" id="KW-0862">Zinc</keyword>
<sequence>MPELPEMENYRRLLTNHITNIPIRQITVNREKSINIPADEFSNTLIGAKIIFVERRGKYLIFHMNDGRRLLLHLMLGGLLYMTFDNEARPSRSTQIEIHFGDRVLYFIGLRLGYLHLLTAKETDQALSRLGPDMMGRRMNKDVFIHRAAERRSTLKSMLVNQQAISGIGNCYADEIAFHAGIHPAVKVQQLPSSSLEKLYNSALLVLNDAIEHGGYMELPFSENDDLTGNYNEKCKVYDREGQPCVTCGNPINKLELSGRKVFLCPVCQPENV</sequence>
<dbReference type="InterPro" id="IPR010663">
    <property type="entry name" value="Znf_FPG/IleRS"/>
</dbReference>
<comment type="cofactor">
    <cofactor evidence="2">
        <name>Zn(2+)</name>
        <dbReference type="ChEBI" id="CHEBI:29105"/>
    </cofactor>
</comment>
<dbReference type="EC" id="3.2.2.23" evidence="5"/>
<comment type="catalytic activity">
    <reaction evidence="1">
        <text>Hydrolysis of DNA containing ring-opened 7-methylguanine residues, releasing 2,6-diamino-4-hydroxy-5-(N-methyl)formamidopyrimidine.</text>
        <dbReference type="EC" id="3.2.2.23"/>
    </reaction>
</comment>
<evidence type="ECO:0000256" key="6">
    <source>
        <dbReference type="ARBA" id="ARBA00012720"/>
    </source>
</evidence>
<evidence type="ECO:0000256" key="10">
    <source>
        <dbReference type="ARBA" id="ARBA00022771"/>
    </source>
</evidence>
<evidence type="ECO:0000256" key="1">
    <source>
        <dbReference type="ARBA" id="ARBA00001668"/>
    </source>
</evidence>
<dbReference type="EMBL" id="JABBPN010000006">
    <property type="protein sequence ID" value="NMO95963.1"/>
    <property type="molecule type" value="Genomic_DNA"/>
</dbReference>
<dbReference type="SUPFAM" id="SSF57716">
    <property type="entry name" value="Glucocorticoid receptor-like (DNA-binding domain)"/>
    <property type="match status" value="1"/>
</dbReference>
<dbReference type="GO" id="GO:0034039">
    <property type="term" value="F:8-oxo-7,8-dihydroguanine DNA N-glycosylase activity"/>
    <property type="evidence" value="ECO:0007669"/>
    <property type="project" value="TreeGrafter"/>
</dbReference>
<evidence type="ECO:0000256" key="5">
    <source>
        <dbReference type="ARBA" id="ARBA00012024"/>
    </source>
</evidence>
<dbReference type="InterPro" id="IPR015886">
    <property type="entry name" value="H2TH_FPG"/>
</dbReference>
<name>A0A848M7V7_PAELE</name>
<gene>
    <name evidence="23" type="primary">mutM</name>
    <name evidence="23" type="ORF">HII30_09295</name>
</gene>
<dbReference type="Pfam" id="PF06827">
    <property type="entry name" value="zf-FPG_IleRS"/>
    <property type="match status" value="1"/>
</dbReference>
<dbReference type="InterPro" id="IPR035937">
    <property type="entry name" value="FPG_N"/>
</dbReference>
<evidence type="ECO:0000256" key="15">
    <source>
        <dbReference type="ARBA" id="ARBA00023239"/>
    </source>
</evidence>
<keyword evidence="11 23" id="KW-0378">Hydrolase</keyword>
<evidence type="ECO:0000256" key="14">
    <source>
        <dbReference type="ARBA" id="ARBA00023204"/>
    </source>
</evidence>
<evidence type="ECO:0000256" key="3">
    <source>
        <dbReference type="ARBA" id="ARBA00009409"/>
    </source>
</evidence>
<comment type="subunit">
    <text evidence="4">Monomer.</text>
</comment>
<dbReference type="AlphaFoldDB" id="A0A848M7V7"/>
<evidence type="ECO:0000256" key="4">
    <source>
        <dbReference type="ARBA" id="ARBA00011245"/>
    </source>
</evidence>
<evidence type="ECO:0000256" key="8">
    <source>
        <dbReference type="ARBA" id="ARBA00022723"/>
    </source>
</evidence>
<reference evidence="23 24" key="1">
    <citation type="submission" date="2020-04" db="EMBL/GenBank/DDBJ databases">
        <title>Paenibacillus algicola sp. nov., a novel marine bacterium producing alginate lyase.</title>
        <authorList>
            <person name="Huang H."/>
        </authorList>
    </citation>
    <scope>NUCLEOTIDE SEQUENCE [LARGE SCALE GENOMIC DNA]</scope>
    <source>
        <strain evidence="23 24">L7-75</strain>
    </source>
</reference>
<evidence type="ECO:0000256" key="7">
    <source>
        <dbReference type="ARBA" id="ARBA00016240"/>
    </source>
</evidence>
<dbReference type="GO" id="GO:0006284">
    <property type="term" value="P:base-excision repair"/>
    <property type="evidence" value="ECO:0007669"/>
    <property type="project" value="InterPro"/>
</dbReference>
<dbReference type="GO" id="GO:0008270">
    <property type="term" value="F:zinc ion binding"/>
    <property type="evidence" value="ECO:0007669"/>
    <property type="project" value="UniProtKB-KW"/>
</dbReference>
<evidence type="ECO:0000259" key="22">
    <source>
        <dbReference type="PROSITE" id="PS51068"/>
    </source>
</evidence>
<evidence type="ECO:0000256" key="19">
    <source>
        <dbReference type="ARBA" id="ARBA00044632"/>
    </source>
</evidence>
<evidence type="ECO:0000256" key="16">
    <source>
        <dbReference type="ARBA" id="ARBA00023268"/>
    </source>
</evidence>
<comment type="catalytic activity">
    <reaction evidence="19">
        <text>2'-deoxyribonucleotide-(2'-deoxyribose 5'-phosphate)-2'-deoxyribonucleotide-DNA = a 3'-end 2'-deoxyribonucleotide-(2,3-dehydro-2,3-deoxyribose 5'-phosphate)-DNA + a 5'-end 5'-phospho-2'-deoxyribonucleoside-DNA + H(+)</text>
        <dbReference type="Rhea" id="RHEA:66592"/>
        <dbReference type="Rhea" id="RHEA-COMP:13180"/>
        <dbReference type="Rhea" id="RHEA-COMP:16897"/>
        <dbReference type="Rhea" id="RHEA-COMP:17067"/>
        <dbReference type="ChEBI" id="CHEBI:15378"/>
        <dbReference type="ChEBI" id="CHEBI:136412"/>
        <dbReference type="ChEBI" id="CHEBI:157695"/>
        <dbReference type="ChEBI" id="CHEBI:167181"/>
        <dbReference type="EC" id="4.2.99.18"/>
    </reaction>
</comment>
<proteinExistence type="inferred from homology"/>
<dbReference type="Proteomes" id="UP000565468">
    <property type="component" value="Unassembled WGS sequence"/>
</dbReference>
<dbReference type="GO" id="GO:0003690">
    <property type="term" value="F:double-stranded DNA binding"/>
    <property type="evidence" value="ECO:0007669"/>
    <property type="project" value="UniProtKB-ARBA"/>
</dbReference>
<dbReference type="InterPro" id="IPR000214">
    <property type="entry name" value="Znf_DNA_glyclase/AP_lyase"/>
</dbReference>
<keyword evidence="24" id="KW-1185">Reference proteome</keyword>
<evidence type="ECO:0000256" key="18">
    <source>
        <dbReference type="ARBA" id="ARBA00030638"/>
    </source>
</evidence>
<keyword evidence="16" id="KW-0511">Multifunctional enzyme</keyword>